<gene>
    <name evidence="1" type="ORF">HUE58_05885</name>
</gene>
<evidence type="ECO:0000313" key="1">
    <source>
        <dbReference type="EMBL" id="QKQ24625.1"/>
    </source>
</evidence>
<name>A0A6N0HQK9_9GAMM</name>
<dbReference type="Proteomes" id="UP000509429">
    <property type="component" value="Chromosome"/>
</dbReference>
<dbReference type="EMBL" id="CP054490">
    <property type="protein sequence ID" value="QKQ24625.1"/>
    <property type="molecule type" value="Genomic_DNA"/>
</dbReference>
<evidence type="ECO:0008006" key="3">
    <source>
        <dbReference type="Google" id="ProtNLM"/>
    </source>
</evidence>
<dbReference type="KEGG" id="reo:HUE58_05885"/>
<proteinExistence type="predicted"/>
<reference evidence="1 2" key="1">
    <citation type="submission" date="2020-05" db="EMBL/GenBank/DDBJ databases">
        <title>Horizontal transmission and recombination maintain forever young bacterial symbiont genomes.</title>
        <authorList>
            <person name="Russell S.L."/>
            <person name="Pepper-Tunick E."/>
            <person name="Svedberg J."/>
            <person name="Byrne A."/>
            <person name="Ruelas Castillo J."/>
            <person name="Vollmers C."/>
            <person name="Beinart R.A."/>
            <person name="Corbett-Detig R."/>
        </authorList>
    </citation>
    <scope>NUCLEOTIDE SEQUENCE [LARGE SCALE GENOMIC DNA]</scope>
    <source>
        <strain evidence="1">JDF_Ridge</strain>
    </source>
</reference>
<organism evidence="1 2">
    <name type="scientific">Candidatus Ruthia endofausta</name>
    <dbReference type="NCBI Taxonomy" id="2738852"/>
    <lineage>
        <taxon>Bacteria</taxon>
        <taxon>Pseudomonadati</taxon>
        <taxon>Pseudomonadota</taxon>
        <taxon>Gammaproteobacteria</taxon>
        <taxon>Candidatus Pseudothioglobaceae</taxon>
        <taxon>Candidatus Ruthturnera</taxon>
    </lineage>
</organism>
<protein>
    <recommendedName>
        <fullName evidence="3">DUF669 domain-containing protein</fullName>
    </recommendedName>
</protein>
<accession>A0A6N0HQK9</accession>
<keyword evidence="2" id="KW-1185">Reference proteome</keyword>
<dbReference type="AlphaFoldDB" id="A0A6N0HQK9"/>
<sequence>MNNNIKCELNDDPLIPEGEYKAKCIKSEVKPSPWGFKARLHLEIISGEYNNINLTRHYNLKTSKKPNPDGEVIWENGTKSAYIREWRRLFGKANDGDYPHSKFDDKCFLIQVTDVTQDSKKQDIGKVNYYSKAERIIKEIDCEINSEVDWI</sequence>
<dbReference type="RefSeq" id="WP_174606061.1">
    <property type="nucleotide sequence ID" value="NZ_CP054490.1"/>
</dbReference>
<evidence type="ECO:0000313" key="2">
    <source>
        <dbReference type="Proteomes" id="UP000509429"/>
    </source>
</evidence>